<dbReference type="SUPFAM" id="SSF56300">
    <property type="entry name" value="Metallo-dependent phosphatases"/>
    <property type="match status" value="1"/>
</dbReference>
<dbReference type="eggNOG" id="COG0737">
    <property type="taxonomic scope" value="Bacteria"/>
</dbReference>
<name>R3U7J1_9ENTE</name>
<dbReference type="RefSeq" id="WP_010770752.1">
    <property type="nucleotide sequence ID" value="NZ_KB946332.1"/>
</dbReference>
<dbReference type="Proteomes" id="UP000013840">
    <property type="component" value="Unassembled WGS sequence"/>
</dbReference>
<evidence type="ECO:0000259" key="4">
    <source>
        <dbReference type="Pfam" id="PF02872"/>
    </source>
</evidence>
<sequence>MKQQLKIYYTSDVHGYLFPTNYADTQEKEMGLLKCIPNFKKDQNTLIIDGGDMLQGSALASYSQAHPEEGFPQAKVLNQTGYDFVTLGNHDVNFGTSYLYRYLEALDAVCVCENILDAKDQTKKFPWTIKTLGNGLKVGIVGVVTDYINVWEKEDNIKDIIVSDPFETAKQALEEVKPQVDLTICIYHGGFERDVKSGKQLSKTSENVGYKICEELEFDLLLTGHQHLLIEGQLLHGTYIVQPSANATTYFEIDIEKVENNIKITSTVGKPSVQPEVELLEQLQPLETKVQSWLDQTIGKLNSDALAGDKLEMALRGSPVVELIGAVQLAESQAQIAVVSLANTSPGFHKEVTMRDVIATYPYTNHLITLRITGKQLKEVIEKNTNYFSIDDQNQVIISPSYLYPKVEHYHFDFFIGVEYTVDLCQKLGNRVNALRYKNQLIEEEDEFTIALSDYRASGGGGFPTYLECPVINEGAQEIVESIVTYIQSQEEIDLPKMLDYKITHSCK</sequence>
<dbReference type="GO" id="GO:0000166">
    <property type="term" value="F:nucleotide binding"/>
    <property type="evidence" value="ECO:0007669"/>
    <property type="project" value="UniProtKB-KW"/>
</dbReference>
<evidence type="ECO:0008006" key="7">
    <source>
        <dbReference type="Google" id="ProtNLM"/>
    </source>
</evidence>
<dbReference type="STRING" id="317735.RU98_GL000633"/>
<dbReference type="Gene3D" id="3.60.21.10">
    <property type="match status" value="1"/>
</dbReference>
<organism evidence="5 6">
    <name type="scientific">Enterococcus caccae ATCC BAA-1240</name>
    <dbReference type="NCBI Taxonomy" id="1158612"/>
    <lineage>
        <taxon>Bacteria</taxon>
        <taxon>Bacillati</taxon>
        <taxon>Bacillota</taxon>
        <taxon>Bacilli</taxon>
        <taxon>Lactobacillales</taxon>
        <taxon>Enterococcaceae</taxon>
        <taxon>Enterococcus</taxon>
    </lineage>
</organism>
<dbReference type="PANTHER" id="PTHR11575:SF6">
    <property type="entry name" value="2',3'-CYCLIC-NUCLEOTIDE 2'-PHOSPHODIESTERASE_3'-NUCLEOTIDASE"/>
    <property type="match status" value="1"/>
</dbReference>
<dbReference type="OrthoDB" id="9801679at2"/>
<dbReference type="PANTHER" id="PTHR11575">
    <property type="entry name" value="5'-NUCLEOTIDASE-RELATED"/>
    <property type="match status" value="1"/>
</dbReference>
<dbReference type="Pfam" id="PF00149">
    <property type="entry name" value="Metallophos"/>
    <property type="match status" value="1"/>
</dbReference>
<dbReference type="InterPro" id="IPR008334">
    <property type="entry name" value="5'-Nucleotdase_C"/>
</dbReference>
<reference evidence="5 6" key="1">
    <citation type="submission" date="2013-02" db="EMBL/GenBank/DDBJ databases">
        <title>The Genome Sequence of Enterococcus caccae BAA-1240.</title>
        <authorList>
            <consortium name="The Broad Institute Genome Sequencing Platform"/>
            <consortium name="The Broad Institute Genome Sequencing Center for Infectious Disease"/>
            <person name="Earl A.M."/>
            <person name="Gilmore M.S."/>
            <person name="Lebreton F."/>
            <person name="Walker B."/>
            <person name="Young S.K."/>
            <person name="Zeng Q."/>
            <person name="Gargeya S."/>
            <person name="Fitzgerald M."/>
            <person name="Haas B."/>
            <person name="Abouelleil A."/>
            <person name="Alvarado L."/>
            <person name="Arachchi H.M."/>
            <person name="Berlin A.M."/>
            <person name="Chapman S.B."/>
            <person name="Dewar J."/>
            <person name="Goldberg J."/>
            <person name="Griggs A."/>
            <person name="Gujja S."/>
            <person name="Hansen M."/>
            <person name="Howarth C."/>
            <person name="Imamovic A."/>
            <person name="Larimer J."/>
            <person name="McCowan C."/>
            <person name="Murphy C."/>
            <person name="Neiman D."/>
            <person name="Pearson M."/>
            <person name="Priest M."/>
            <person name="Roberts A."/>
            <person name="Saif S."/>
            <person name="Shea T."/>
            <person name="Sisk P."/>
            <person name="Sykes S."/>
            <person name="Wortman J."/>
            <person name="Nusbaum C."/>
            <person name="Birren B."/>
        </authorList>
    </citation>
    <scope>NUCLEOTIDE SEQUENCE [LARGE SCALE GENOMIC DNA]</scope>
    <source>
        <strain evidence="5 6">ATCC BAA-1240</strain>
    </source>
</reference>
<feature type="domain" description="Calcineurin-like phosphoesterase" evidence="3">
    <location>
        <begin position="5"/>
        <end position="227"/>
    </location>
</feature>
<comment type="similarity">
    <text evidence="2">Belongs to the 5'-nucleotidase family.</text>
</comment>
<dbReference type="PRINTS" id="PR01607">
    <property type="entry name" value="APYRASEFAMLY"/>
</dbReference>
<dbReference type="GO" id="GO:0016787">
    <property type="term" value="F:hydrolase activity"/>
    <property type="evidence" value="ECO:0007669"/>
    <property type="project" value="UniProtKB-KW"/>
</dbReference>
<comment type="caution">
    <text evidence="5">The sequence shown here is derived from an EMBL/GenBank/DDBJ whole genome shotgun (WGS) entry which is preliminary data.</text>
</comment>
<dbReference type="Pfam" id="PF02872">
    <property type="entry name" value="5_nucleotid_C"/>
    <property type="match status" value="1"/>
</dbReference>
<gene>
    <name evidence="5" type="ORF">UC7_00569</name>
</gene>
<keyword evidence="6" id="KW-1185">Reference proteome</keyword>
<dbReference type="InterPro" id="IPR006179">
    <property type="entry name" value="5_nucleotidase/apyrase"/>
</dbReference>
<feature type="domain" description="5'-Nucleotidase C-terminal" evidence="4">
    <location>
        <begin position="315"/>
        <end position="466"/>
    </location>
</feature>
<protein>
    <recommendedName>
        <fullName evidence="7">5'-nucleotidase</fullName>
    </recommendedName>
</protein>
<keyword evidence="2" id="KW-0378">Hydrolase</keyword>
<evidence type="ECO:0000313" key="6">
    <source>
        <dbReference type="Proteomes" id="UP000013840"/>
    </source>
</evidence>
<evidence type="ECO:0000256" key="1">
    <source>
        <dbReference type="ARBA" id="ARBA00022729"/>
    </source>
</evidence>
<dbReference type="GO" id="GO:0030288">
    <property type="term" value="C:outer membrane-bounded periplasmic space"/>
    <property type="evidence" value="ECO:0007669"/>
    <property type="project" value="TreeGrafter"/>
</dbReference>
<proteinExistence type="inferred from homology"/>
<dbReference type="PATRIC" id="fig|1158612.3.peg.573"/>
<dbReference type="GO" id="GO:0009166">
    <property type="term" value="P:nucleotide catabolic process"/>
    <property type="evidence" value="ECO:0007669"/>
    <property type="project" value="InterPro"/>
</dbReference>
<dbReference type="InterPro" id="IPR036907">
    <property type="entry name" value="5'-Nucleotdase_C_sf"/>
</dbReference>
<accession>R3U7J1</accession>
<dbReference type="SUPFAM" id="SSF55816">
    <property type="entry name" value="5'-nucleotidase (syn. UDP-sugar hydrolase), C-terminal domain"/>
    <property type="match status" value="1"/>
</dbReference>
<keyword evidence="1" id="KW-0732">Signal</keyword>
<dbReference type="Gene3D" id="3.90.780.10">
    <property type="entry name" value="5'-Nucleotidase, C-terminal domain"/>
    <property type="match status" value="1"/>
</dbReference>
<dbReference type="InterPro" id="IPR004843">
    <property type="entry name" value="Calcineurin-like_PHP"/>
</dbReference>
<keyword evidence="2" id="KW-0547">Nucleotide-binding</keyword>
<dbReference type="AlphaFoldDB" id="R3U7J1"/>
<evidence type="ECO:0000256" key="2">
    <source>
        <dbReference type="RuleBase" id="RU362119"/>
    </source>
</evidence>
<dbReference type="InterPro" id="IPR029052">
    <property type="entry name" value="Metallo-depent_PP-like"/>
</dbReference>
<evidence type="ECO:0000313" key="5">
    <source>
        <dbReference type="EMBL" id="EOL49904.1"/>
    </source>
</evidence>
<evidence type="ECO:0000259" key="3">
    <source>
        <dbReference type="Pfam" id="PF00149"/>
    </source>
</evidence>
<dbReference type="EMBL" id="AJAU01000007">
    <property type="protein sequence ID" value="EOL49904.1"/>
    <property type="molecule type" value="Genomic_DNA"/>
</dbReference>